<name>A0A9N8VWP1_9GLOM</name>
<dbReference type="EMBL" id="CAJVPL010000227">
    <property type="protein sequence ID" value="CAG8469074.1"/>
    <property type="molecule type" value="Genomic_DNA"/>
</dbReference>
<dbReference type="OrthoDB" id="10399833at2759"/>
<dbReference type="AlphaFoldDB" id="A0A9N8VWP1"/>
<keyword evidence="3" id="KW-1185">Reference proteome</keyword>
<comment type="caution">
    <text evidence="2">The sequence shown here is derived from an EMBL/GenBank/DDBJ whole genome shotgun (WGS) entry which is preliminary data.</text>
</comment>
<dbReference type="Proteomes" id="UP000789831">
    <property type="component" value="Unassembled WGS sequence"/>
</dbReference>
<evidence type="ECO:0000313" key="2">
    <source>
        <dbReference type="EMBL" id="CAG8469074.1"/>
    </source>
</evidence>
<feature type="region of interest" description="Disordered" evidence="1">
    <location>
        <begin position="32"/>
        <end position="66"/>
    </location>
</feature>
<proteinExistence type="predicted"/>
<feature type="compositionally biased region" description="Low complexity" evidence="1">
    <location>
        <begin position="41"/>
        <end position="66"/>
    </location>
</feature>
<gene>
    <name evidence="2" type="ORF">AGERDE_LOCUS2645</name>
</gene>
<reference evidence="2" key="1">
    <citation type="submission" date="2021-06" db="EMBL/GenBank/DDBJ databases">
        <authorList>
            <person name="Kallberg Y."/>
            <person name="Tangrot J."/>
            <person name="Rosling A."/>
        </authorList>
    </citation>
    <scope>NUCLEOTIDE SEQUENCE</scope>
    <source>
        <strain evidence="2">MT106</strain>
    </source>
</reference>
<organism evidence="2 3">
    <name type="scientific">Ambispora gerdemannii</name>
    <dbReference type="NCBI Taxonomy" id="144530"/>
    <lineage>
        <taxon>Eukaryota</taxon>
        <taxon>Fungi</taxon>
        <taxon>Fungi incertae sedis</taxon>
        <taxon>Mucoromycota</taxon>
        <taxon>Glomeromycotina</taxon>
        <taxon>Glomeromycetes</taxon>
        <taxon>Archaeosporales</taxon>
        <taxon>Ambisporaceae</taxon>
        <taxon>Ambispora</taxon>
    </lineage>
</organism>
<evidence type="ECO:0000256" key="1">
    <source>
        <dbReference type="SAM" id="MobiDB-lite"/>
    </source>
</evidence>
<accession>A0A9N8VWP1</accession>
<sequence>MGRLKRNTIVRHINAEKARKLRKLENAKNNLVLNSEDDASNSDNNASNSDNNASNSNEDALNSDNDIPIIDNAYDLEEEKAVETVFEKLAQSSRWRYTGNSNRTRQRKLRENKIAAKDCHQITQFFHNINNINRNNEEINDQQSDYESENDLLEGSL</sequence>
<protein>
    <submittedName>
        <fullName evidence="2">10952_t:CDS:1</fullName>
    </submittedName>
</protein>
<evidence type="ECO:0000313" key="3">
    <source>
        <dbReference type="Proteomes" id="UP000789831"/>
    </source>
</evidence>